<keyword evidence="3" id="KW-1185">Reference proteome</keyword>
<evidence type="ECO:0000313" key="3">
    <source>
        <dbReference type="Proteomes" id="UP001301769"/>
    </source>
</evidence>
<accession>A0AAN7B2S1</accession>
<evidence type="ECO:0000313" key="2">
    <source>
        <dbReference type="EMBL" id="KAK4208149.1"/>
    </source>
</evidence>
<dbReference type="EMBL" id="MU858256">
    <property type="protein sequence ID" value="KAK4208149.1"/>
    <property type="molecule type" value="Genomic_DNA"/>
</dbReference>
<proteinExistence type="predicted"/>
<reference evidence="2" key="2">
    <citation type="submission" date="2023-05" db="EMBL/GenBank/DDBJ databases">
        <authorList>
            <consortium name="Lawrence Berkeley National Laboratory"/>
            <person name="Steindorff A."/>
            <person name="Hensen N."/>
            <person name="Bonometti L."/>
            <person name="Westerberg I."/>
            <person name="Brannstrom I.O."/>
            <person name="Guillou S."/>
            <person name="Cros-Aarteil S."/>
            <person name="Calhoun S."/>
            <person name="Haridas S."/>
            <person name="Kuo A."/>
            <person name="Mondo S."/>
            <person name="Pangilinan J."/>
            <person name="Riley R."/>
            <person name="Labutti K."/>
            <person name="Andreopoulos B."/>
            <person name="Lipzen A."/>
            <person name="Chen C."/>
            <person name="Yanf M."/>
            <person name="Daum C."/>
            <person name="Ng V."/>
            <person name="Clum A."/>
            <person name="Ohm R."/>
            <person name="Martin F."/>
            <person name="Silar P."/>
            <person name="Natvig D."/>
            <person name="Lalanne C."/>
            <person name="Gautier V."/>
            <person name="Ament-Velasquez S.L."/>
            <person name="Kruys A."/>
            <person name="Hutchinson M.I."/>
            <person name="Powell A.J."/>
            <person name="Barry K."/>
            <person name="Miller A.N."/>
            <person name="Grigoriev I.V."/>
            <person name="Debuchy R."/>
            <person name="Gladieux P."/>
            <person name="Thoren M.H."/>
            <person name="Johannesson H."/>
        </authorList>
    </citation>
    <scope>NUCLEOTIDE SEQUENCE</scope>
    <source>
        <strain evidence="2">PSN293</strain>
    </source>
</reference>
<dbReference type="AlphaFoldDB" id="A0AAN7B2S1"/>
<comment type="caution">
    <text evidence="2">The sequence shown here is derived from an EMBL/GenBank/DDBJ whole genome shotgun (WGS) entry which is preliminary data.</text>
</comment>
<feature type="compositionally biased region" description="Acidic residues" evidence="1">
    <location>
        <begin position="1"/>
        <end position="10"/>
    </location>
</feature>
<evidence type="ECO:0000256" key="1">
    <source>
        <dbReference type="SAM" id="MobiDB-lite"/>
    </source>
</evidence>
<dbReference type="Proteomes" id="UP001301769">
    <property type="component" value="Unassembled WGS sequence"/>
</dbReference>
<sequence>MLDVWDDDDNSLGSDPFAEDEEADKELEAEFGVIDLTDDGHIPQNAHLPAQFDENAMKRAVKYDDLAHVPDEEPTIPFEEDIRDDIDDDKDWSPKLNQQTAAPSFDMLPPPAPRTCQAEVHAARDESQLVPHMRSREDITDFESALGLNAHFMGQSGMEWESLRQILQLARDRDGRPINDMIDRLTRRSRTLKNKIRNRLPLLPMREVNVPLLPEKMPTRAKAEIGPDFPQRLDLLCLW</sequence>
<protein>
    <submittedName>
        <fullName evidence="2">Uncharacterized protein</fullName>
    </submittedName>
</protein>
<reference evidence="2" key="1">
    <citation type="journal article" date="2023" name="Mol. Phylogenet. Evol.">
        <title>Genome-scale phylogeny and comparative genomics of the fungal order Sordariales.</title>
        <authorList>
            <person name="Hensen N."/>
            <person name="Bonometti L."/>
            <person name="Westerberg I."/>
            <person name="Brannstrom I.O."/>
            <person name="Guillou S."/>
            <person name="Cros-Aarteil S."/>
            <person name="Calhoun S."/>
            <person name="Haridas S."/>
            <person name="Kuo A."/>
            <person name="Mondo S."/>
            <person name="Pangilinan J."/>
            <person name="Riley R."/>
            <person name="LaButti K."/>
            <person name="Andreopoulos B."/>
            <person name="Lipzen A."/>
            <person name="Chen C."/>
            <person name="Yan M."/>
            <person name="Daum C."/>
            <person name="Ng V."/>
            <person name="Clum A."/>
            <person name="Steindorff A."/>
            <person name="Ohm R.A."/>
            <person name="Martin F."/>
            <person name="Silar P."/>
            <person name="Natvig D.O."/>
            <person name="Lalanne C."/>
            <person name="Gautier V."/>
            <person name="Ament-Velasquez S.L."/>
            <person name="Kruys A."/>
            <person name="Hutchinson M.I."/>
            <person name="Powell A.J."/>
            <person name="Barry K."/>
            <person name="Miller A.N."/>
            <person name="Grigoriev I.V."/>
            <person name="Debuchy R."/>
            <person name="Gladieux P."/>
            <person name="Hiltunen Thoren M."/>
            <person name="Johannesson H."/>
        </authorList>
    </citation>
    <scope>NUCLEOTIDE SEQUENCE</scope>
    <source>
        <strain evidence="2">PSN293</strain>
    </source>
</reference>
<name>A0AAN7B2S1_9PEZI</name>
<feature type="region of interest" description="Disordered" evidence="1">
    <location>
        <begin position="1"/>
        <end position="24"/>
    </location>
</feature>
<gene>
    <name evidence="2" type="ORF">QBC37DRAFT_405562</name>
</gene>
<organism evidence="2 3">
    <name type="scientific">Rhypophila decipiens</name>
    <dbReference type="NCBI Taxonomy" id="261697"/>
    <lineage>
        <taxon>Eukaryota</taxon>
        <taxon>Fungi</taxon>
        <taxon>Dikarya</taxon>
        <taxon>Ascomycota</taxon>
        <taxon>Pezizomycotina</taxon>
        <taxon>Sordariomycetes</taxon>
        <taxon>Sordariomycetidae</taxon>
        <taxon>Sordariales</taxon>
        <taxon>Naviculisporaceae</taxon>
        <taxon>Rhypophila</taxon>
    </lineage>
</organism>